<evidence type="ECO:0000259" key="7">
    <source>
        <dbReference type="Pfam" id="PF01578"/>
    </source>
</evidence>
<evidence type="ECO:0000256" key="3">
    <source>
        <dbReference type="ARBA" id="ARBA00022748"/>
    </source>
</evidence>
<feature type="transmembrane region" description="Helical" evidence="6">
    <location>
        <begin position="563"/>
        <end position="582"/>
    </location>
</feature>
<feature type="domain" description="Cytochrome c assembly protein" evidence="7">
    <location>
        <begin position="775"/>
        <end position="964"/>
    </location>
</feature>
<gene>
    <name evidence="8" type="ORF">C5Y96_04730</name>
</gene>
<dbReference type="Pfam" id="PF01578">
    <property type="entry name" value="Cytochrom_C_asm"/>
    <property type="match status" value="1"/>
</dbReference>
<keyword evidence="4 6" id="KW-1133">Transmembrane helix</keyword>
<evidence type="ECO:0000313" key="8">
    <source>
        <dbReference type="EMBL" id="PQO39172.1"/>
    </source>
</evidence>
<dbReference type="GO" id="GO:0017004">
    <property type="term" value="P:cytochrome complex assembly"/>
    <property type="evidence" value="ECO:0007669"/>
    <property type="project" value="UniProtKB-KW"/>
</dbReference>
<feature type="transmembrane region" description="Helical" evidence="6">
    <location>
        <begin position="916"/>
        <end position="933"/>
    </location>
</feature>
<feature type="transmembrane region" description="Helical" evidence="6">
    <location>
        <begin position="761"/>
        <end position="783"/>
    </location>
</feature>
<dbReference type="InterPro" id="IPR002541">
    <property type="entry name" value="Cyt_c_assembly"/>
</dbReference>
<evidence type="ECO:0000313" key="9">
    <source>
        <dbReference type="Proteomes" id="UP000240009"/>
    </source>
</evidence>
<keyword evidence="5 6" id="KW-0472">Membrane</keyword>
<evidence type="ECO:0000256" key="1">
    <source>
        <dbReference type="ARBA" id="ARBA00004141"/>
    </source>
</evidence>
<dbReference type="PANTHER" id="PTHR30071">
    <property type="entry name" value="HEME EXPORTER PROTEIN C"/>
    <property type="match status" value="1"/>
</dbReference>
<feature type="transmembrane region" description="Helical" evidence="6">
    <location>
        <begin position="602"/>
        <end position="620"/>
    </location>
</feature>
<feature type="transmembrane region" description="Helical" evidence="6">
    <location>
        <begin position="987"/>
        <end position="1005"/>
    </location>
</feature>
<sequence length="1045" mass="117263">MTRYNMNSGILRTTWTLVLVMCGTFIASGSGRADEAFPDDIWREIPVYHHGRVKPMDGYARQVVQKITEFNKSKPKFNLTDYYTEEELQKPEFKDALEIFPDGELRKFTPSELVYEWTVRPEKWERVPFIYLGREDVRAELGFPINGHNSMKLNFVSPHDIATSEKLREYLKGMEKRRQEQAASGELEETAMDAHIWRELLFRYAVFREVSLDPRKDVVSTNPLPTPGERDRFIGQVYAAGKTLFGDPNSGEERTLNSQLQTLQQFGGEHPLSVASKRLIDSYRDLHELSSAAYMDPMSVLNTPADQPLKPEFAPTTEETEPLVQEFQAAAKSLGDILEEQRDNVNDSTTLTDEEYNNIKPMFQSMLVRVRQLEHNAIEIHLALYENANAGALTASTSMDRSGNHLQIVPSLNPYALSKSRDPSDLSQPWLGLTTLLYGSDDVLAGYDMGLVKAVRSNWKAAKDAYLSGGDVRPAMEKLAESLQRLGDQDTQQRVAVIEDTLGSDQKDSGILAYTAYPAANSYRIATEVRYNTMDPFMYAWVFTFIATIGFALAFAVMRKPMFWMGMVFLVFGLIWSTYGFYMRVVVTGWAPVTNMYETVIFVPWVVCSLGLMFLVLPLIDRGRLAAWRATAAPFTWEQADLEPSQREMFSAGVWSIFNWGSLLIRVPLMLAMIQFMTMRPVYDGNRPIINLTDFSEQMAAHGVIYASIFLFVKLLVLGLSVWYIPRLLIATVALPIFCAYDWSIDSQLKDKFQKTYHRNYYGLAASACGTFLLCVASIAPIVDTGSSRVLNTEFSPLQPVLRSNVWLTIHVLTIVASYGAGILAWGLGWLALGYYMFGKYRAPVVASPMNAGLAPAQGHSPQMSYRPPEECFTLGQHCYRAIQVAVLLLATGTILGGIWADVSWGRFWGWDPKEVWALVTLLIYVAILHARFAGWFNNFGLVVGTIIGFSAIVGSWYGVNFLLPLFKGGDAVGLHSYGSGGKGSEIMVMGFVAANWIALGFVALRFQLSRLSVVDENEVEEVVIKDDLPADKEASEEEDLVDTK</sequence>
<proteinExistence type="predicted"/>
<evidence type="ECO:0000256" key="2">
    <source>
        <dbReference type="ARBA" id="ARBA00022692"/>
    </source>
</evidence>
<keyword evidence="2 6" id="KW-0812">Transmembrane</keyword>
<comment type="caution">
    <text evidence="8">The sequence shown here is derived from an EMBL/GenBank/DDBJ whole genome shotgun (WGS) entry which is preliminary data.</text>
</comment>
<dbReference type="Proteomes" id="UP000240009">
    <property type="component" value="Unassembled WGS sequence"/>
</dbReference>
<accession>A0A2S8G3Z5</accession>
<dbReference type="AlphaFoldDB" id="A0A2S8G3Z5"/>
<organism evidence="8 9">
    <name type="scientific">Blastopirellula marina</name>
    <dbReference type="NCBI Taxonomy" id="124"/>
    <lineage>
        <taxon>Bacteria</taxon>
        <taxon>Pseudomonadati</taxon>
        <taxon>Planctomycetota</taxon>
        <taxon>Planctomycetia</taxon>
        <taxon>Pirellulales</taxon>
        <taxon>Pirellulaceae</taxon>
        <taxon>Blastopirellula</taxon>
    </lineage>
</organism>
<feature type="transmembrane region" description="Helical" evidence="6">
    <location>
        <begin position="940"/>
        <end position="967"/>
    </location>
</feature>
<keyword evidence="3" id="KW-0201">Cytochrome c-type biogenesis</keyword>
<name>A0A2S8G3Z5_9BACT</name>
<feature type="transmembrane region" description="Helical" evidence="6">
    <location>
        <begin position="657"/>
        <end position="679"/>
    </location>
</feature>
<feature type="transmembrane region" description="Helical" evidence="6">
    <location>
        <begin position="882"/>
        <end position="901"/>
    </location>
</feature>
<evidence type="ECO:0000256" key="5">
    <source>
        <dbReference type="ARBA" id="ARBA00023136"/>
    </source>
</evidence>
<dbReference type="GO" id="GO:0005886">
    <property type="term" value="C:plasma membrane"/>
    <property type="evidence" value="ECO:0007669"/>
    <property type="project" value="TreeGrafter"/>
</dbReference>
<evidence type="ECO:0000256" key="6">
    <source>
        <dbReference type="SAM" id="Phobius"/>
    </source>
</evidence>
<dbReference type="EMBL" id="PUIA01000016">
    <property type="protein sequence ID" value="PQO39172.1"/>
    <property type="molecule type" value="Genomic_DNA"/>
</dbReference>
<dbReference type="GO" id="GO:0020037">
    <property type="term" value="F:heme binding"/>
    <property type="evidence" value="ECO:0007669"/>
    <property type="project" value="InterPro"/>
</dbReference>
<protein>
    <recommendedName>
        <fullName evidence="7">Cytochrome c assembly protein domain-containing protein</fullName>
    </recommendedName>
</protein>
<dbReference type="InterPro" id="IPR045062">
    <property type="entry name" value="Cyt_c_biogenesis_CcsA/CcmC"/>
</dbReference>
<feature type="transmembrane region" description="Helical" evidence="6">
    <location>
        <begin position="806"/>
        <end position="833"/>
    </location>
</feature>
<feature type="transmembrane region" description="Helical" evidence="6">
    <location>
        <begin position="699"/>
        <end position="725"/>
    </location>
</feature>
<reference evidence="8 9" key="1">
    <citation type="submission" date="2018-02" db="EMBL/GenBank/DDBJ databases">
        <title>Comparative genomes isolates from brazilian mangrove.</title>
        <authorList>
            <person name="Araujo J.E."/>
            <person name="Taketani R.G."/>
            <person name="Silva M.C.P."/>
            <person name="Loureco M.V."/>
            <person name="Andreote F.D."/>
        </authorList>
    </citation>
    <scope>NUCLEOTIDE SEQUENCE [LARGE SCALE GENOMIC DNA]</scope>
    <source>
        <strain evidence="8 9">HEX-2 MGV</strain>
    </source>
</reference>
<dbReference type="PANTHER" id="PTHR30071:SF1">
    <property type="entry name" value="CYTOCHROME B_B6 PROTEIN-RELATED"/>
    <property type="match status" value="1"/>
</dbReference>
<feature type="transmembrane region" description="Helical" evidence="6">
    <location>
        <begin position="537"/>
        <end position="556"/>
    </location>
</feature>
<evidence type="ECO:0000256" key="4">
    <source>
        <dbReference type="ARBA" id="ARBA00022989"/>
    </source>
</evidence>
<comment type="subcellular location">
    <subcellularLocation>
        <location evidence="1">Membrane</location>
        <topology evidence="1">Multi-pass membrane protein</topology>
    </subcellularLocation>
</comment>